<evidence type="ECO:0000313" key="1">
    <source>
        <dbReference type="EMBL" id="OUQ29232.1"/>
    </source>
</evidence>
<comment type="caution">
    <text evidence="1">The sequence shown here is derived from an EMBL/GenBank/DDBJ whole genome shotgun (WGS) entry which is preliminary data.</text>
</comment>
<organism evidence="1 2">
    <name type="scientific">Massilimicrobiota timonensis</name>
    <dbReference type="NCBI Taxonomy" id="1776392"/>
    <lineage>
        <taxon>Bacteria</taxon>
        <taxon>Bacillati</taxon>
        <taxon>Bacillota</taxon>
        <taxon>Erysipelotrichia</taxon>
        <taxon>Erysipelotrichales</taxon>
        <taxon>Erysipelotrichaceae</taxon>
        <taxon>Massilimicrobiota</taxon>
    </lineage>
</organism>
<accession>A0A1Y4SJU3</accession>
<dbReference type="EMBL" id="NFLJ01000094">
    <property type="protein sequence ID" value="OUQ29232.1"/>
    <property type="molecule type" value="Genomic_DNA"/>
</dbReference>
<evidence type="ECO:0000313" key="2">
    <source>
        <dbReference type="Proteomes" id="UP000195305"/>
    </source>
</evidence>
<name>A0A1Y4SJU3_9FIRM</name>
<proteinExistence type="predicted"/>
<dbReference type="AlphaFoldDB" id="A0A1Y4SJU3"/>
<sequence>MASWTSISASSVIDDAFLVCQYGMVDMLDAIILDSVCHVEADRTLVGLLLQCHINIDTILLMMDIECFDILVLDIEENKEIILGNDAARHGRGIITHRHHHPKPIESVIS</sequence>
<dbReference type="Proteomes" id="UP000195305">
    <property type="component" value="Unassembled WGS sequence"/>
</dbReference>
<reference evidence="1 2" key="1">
    <citation type="journal article" date="2018" name="BMC Genomics">
        <title>Whole genome sequencing and function prediction of 133 gut anaerobes isolated from chicken caecum in pure cultures.</title>
        <authorList>
            <person name="Medvecky M."/>
            <person name="Cejkova D."/>
            <person name="Polansky O."/>
            <person name="Karasova D."/>
            <person name="Kubasova T."/>
            <person name="Cizek A."/>
            <person name="Rychlik I."/>
        </authorList>
    </citation>
    <scope>NUCLEOTIDE SEQUENCE [LARGE SCALE GENOMIC DNA]</scope>
    <source>
        <strain evidence="1 2">An13</strain>
    </source>
</reference>
<protein>
    <submittedName>
        <fullName evidence="1">Uncharacterized protein</fullName>
    </submittedName>
</protein>
<gene>
    <name evidence="1" type="ORF">B5E75_14295</name>
</gene>
<keyword evidence="2" id="KW-1185">Reference proteome</keyword>